<keyword evidence="8" id="KW-1185">Reference proteome</keyword>
<evidence type="ECO:0000256" key="1">
    <source>
        <dbReference type="ARBA" id="ARBA00022598"/>
    </source>
</evidence>
<dbReference type="eggNOG" id="COG0189">
    <property type="taxonomic scope" value="Bacteria"/>
</dbReference>
<keyword evidence="3 4" id="KW-0067">ATP-binding</keyword>
<dbReference type="GO" id="GO:0005524">
    <property type="term" value="F:ATP binding"/>
    <property type="evidence" value="ECO:0007669"/>
    <property type="project" value="UniProtKB-UniRule"/>
</dbReference>
<evidence type="ECO:0000313" key="8">
    <source>
        <dbReference type="Proteomes" id="UP000002785"/>
    </source>
</evidence>
<dbReference type="InterPro" id="IPR052032">
    <property type="entry name" value="ATP-dep_AA_Ligase"/>
</dbReference>
<dbReference type="PROSITE" id="PS50975">
    <property type="entry name" value="ATP_GRASP"/>
    <property type="match status" value="1"/>
</dbReference>
<feature type="domain" description="ATP-grasp" evidence="6">
    <location>
        <begin position="162"/>
        <end position="360"/>
    </location>
</feature>
<dbReference type="HOGENOM" id="CLU_029016_3_1_11"/>
<name>B5HRT4_STRX2</name>
<dbReference type="Proteomes" id="UP000002785">
    <property type="component" value="Chromosome"/>
</dbReference>
<evidence type="ECO:0000313" key="7">
    <source>
        <dbReference type="EMBL" id="EDY55539.2"/>
    </source>
</evidence>
<sequence>MQGRRSAADQYQQHARADAPPRAGRRGGRRAGGAADSRAAYRRRARLVTRRPAVAVVDGFGSAARLVKAFDVAGHDCVRVQSTVGIPPNYRSELDLGLYADNLVHAGDVEATAARLADYRTTAVIAGTEQGVELADALCEATGLPGNGTALSHARRTKDVQTRTVAAAGLPTARQLTVEDAAQLQAWHARLGRRVVVKPVRSARNDGVSVCDSPAESVAAYERVRHAVNDFGVRNEGVVAQEYLTGTEFVVNTVSRDGRHRVTDTWRYQKIDVNGVRDRINAILSLPPSDPRWSRLREYAFSVLDALGIAHGPAHLEIIMTSDGPRLVELGARLCGADVARYAVLVTGESQVDRTVQAYTDPEAFLADVDTPYRRDGHAAMAFLASPLEGRLRSYPLLGEVERLDSYQGVALRVTPGQQLHRTVDDGTEPLAVGLAHADAATVEKDLQTVCYLDGYGFYDVEEGHHG</sequence>
<protein>
    <submittedName>
        <fullName evidence="7">Phosphoribosylglycinamide synthetase</fullName>
    </submittedName>
</protein>
<dbReference type="GO" id="GO:0046872">
    <property type="term" value="F:metal ion binding"/>
    <property type="evidence" value="ECO:0007669"/>
    <property type="project" value="InterPro"/>
</dbReference>
<evidence type="ECO:0000256" key="2">
    <source>
        <dbReference type="ARBA" id="ARBA00022741"/>
    </source>
</evidence>
<dbReference type="GO" id="GO:0016874">
    <property type="term" value="F:ligase activity"/>
    <property type="evidence" value="ECO:0007669"/>
    <property type="project" value="UniProtKB-KW"/>
</dbReference>
<feature type="region of interest" description="Disordered" evidence="5">
    <location>
        <begin position="1"/>
        <end position="38"/>
    </location>
</feature>
<reference evidence="7" key="1">
    <citation type="submission" date="2009-10" db="EMBL/GenBank/DDBJ databases">
        <title>The genome sequence of Streptomyces sviceus strain ATCC 29083.</title>
        <authorList>
            <consortium name="The Broad Institute Genome Sequencing Platform"/>
            <consortium name="Broad Institute Microbial Sequencing Center"/>
            <person name="Fischbach M."/>
            <person name="Godfrey P."/>
            <person name="Ward D."/>
            <person name="Young S."/>
            <person name="Zeng Q."/>
            <person name="Koehrsen M."/>
            <person name="Alvarado L."/>
            <person name="Berlin A.M."/>
            <person name="Bochicchio J."/>
            <person name="Borenstein D."/>
            <person name="Chapman S.B."/>
            <person name="Chen Z."/>
            <person name="Engels R."/>
            <person name="Freedman E."/>
            <person name="Gellesch M."/>
            <person name="Goldberg J."/>
            <person name="Griggs A."/>
            <person name="Gujja S."/>
            <person name="Heilman E.R."/>
            <person name="Heiman D.I."/>
            <person name="Hepburn T.A."/>
            <person name="Howarth C."/>
            <person name="Jen D."/>
            <person name="Larson L."/>
            <person name="Lewis B."/>
            <person name="Mehta T."/>
            <person name="Park D."/>
            <person name="Pearson M."/>
            <person name="Richards J."/>
            <person name="Roberts A."/>
            <person name="Saif S."/>
            <person name="Shea T.D."/>
            <person name="Shenoy N."/>
            <person name="Sisk P."/>
            <person name="Stolte C."/>
            <person name="Sykes S.N."/>
            <person name="Thomson T."/>
            <person name="Walk T."/>
            <person name="White J."/>
            <person name="Yandava C."/>
            <person name="Straight P."/>
            <person name="Clardy J."/>
            <person name="Hung D."/>
            <person name="Kolter R."/>
            <person name="Mekalanos J."/>
            <person name="Walker S."/>
            <person name="Walsh C.T."/>
            <person name="Wieland-Brown L.C."/>
            <person name="Haas B."/>
            <person name="Nusbaum C."/>
            <person name="Birren B."/>
        </authorList>
    </citation>
    <scope>NUCLEOTIDE SEQUENCE [LARGE SCALE GENOMIC DNA]</scope>
    <source>
        <strain evidence="7">ATCC 29083</strain>
    </source>
</reference>
<evidence type="ECO:0000256" key="4">
    <source>
        <dbReference type="PROSITE-ProRule" id="PRU00409"/>
    </source>
</evidence>
<dbReference type="PANTHER" id="PTHR43585">
    <property type="entry name" value="FUMIPYRROLE BIOSYNTHESIS PROTEIN C"/>
    <property type="match status" value="1"/>
</dbReference>
<dbReference type="PANTHER" id="PTHR43585:SF2">
    <property type="entry name" value="ATP-GRASP ENZYME FSQD"/>
    <property type="match status" value="1"/>
</dbReference>
<gene>
    <name evidence="7" type="ORF">SSEG_08849</name>
</gene>
<dbReference type="InterPro" id="IPR011761">
    <property type="entry name" value="ATP-grasp"/>
</dbReference>
<evidence type="ECO:0000259" key="6">
    <source>
        <dbReference type="PROSITE" id="PS50975"/>
    </source>
</evidence>
<dbReference type="Gene3D" id="3.30.470.20">
    <property type="entry name" value="ATP-grasp fold, B domain"/>
    <property type="match status" value="1"/>
</dbReference>
<dbReference type="Pfam" id="PF13535">
    <property type="entry name" value="ATP-grasp_4"/>
    <property type="match status" value="1"/>
</dbReference>
<keyword evidence="1" id="KW-0436">Ligase</keyword>
<proteinExistence type="predicted"/>
<accession>B5HRT4</accession>
<dbReference type="SUPFAM" id="SSF56059">
    <property type="entry name" value="Glutathione synthetase ATP-binding domain-like"/>
    <property type="match status" value="1"/>
</dbReference>
<dbReference type="NCBIfam" id="NF005543">
    <property type="entry name" value="PRK07206.1"/>
    <property type="match status" value="1"/>
</dbReference>
<evidence type="ECO:0000256" key="3">
    <source>
        <dbReference type="ARBA" id="ARBA00022840"/>
    </source>
</evidence>
<dbReference type="AlphaFoldDB" id="B5HRT4"/>
<organism evidence="7 8">
    <name type="scientific">Streptomyces sviceus (strain ATCC 29083 / DSM 924 / JCM 4929 / NBRC 13980 / NCIMB 11184 / NRRL 5439 / UC 5370)</name>
    <dbReference type="NCBI Taxonomy" id="463191"/>
    <lineage>
        <taxon>Bacteria</taxon>
        <taxon>Bacillati</taxon>
        <taxon>Actinomycetota</taxon>
        <taxon>Actinomycetes</taxon>
        <taxon>Kitasatosporales</taxon>
        <taxon>Streptomycetaceae</taxon>
        <taxon>Streptomyces</taxon>
    </lineage>
</organism>
<dbReference type="EMBL" id="CM000951">
    <property type="protein sequence ID" value="EDY55539.2"/>
    <property type="molecule type" value="Genomic_DNA"/>
</dbReference>
<keyword evidence="2 4" id="KW-0547">Nucleotide-binding</keyword>
<evidence type="ECO:0000256" key="5">
    <source>
        <dbReference type="SAM" id="MobiDB-lite"/>
    </source>
</evidence>